<keyword evidence="2" id="KW-0436">Ligase</keyword>
<evidence type="ECO:0000313" key="8">
    <source>
        <dbReference type="EMBL" id="CRX38887.1"/>
    </source>
</evidence>
<dbReference type="InterPro" id="IPR042099">
    <property type="entry name" value="ANL_N_sf"/>
</dbReference>
<dbReference type="AlphaFoldDB" id="A0A0H5DQR4"/>
<evidence type="ECO:0000259" key="7">
    <source>
        <dbReference type="PROSITE" id="PS50850"/>
    </source>
</evidence>
<dbReference type="InterPro" id="IPR002123">
    <property type="entry name" value="Plipid/glycerol_acylTrfase"/>
</dbReference>
<feature type="transmembrane region" description="Helical" evidence="6">
    <location>
        <begin position="333"/>
        <end position="351"/>
    </location>
</feature>
<dbReference type="Pfam" id="PF00501">
    <property type="entry name" value="AMP-binding"/>
    <property type="match status" value="1"/>
</dbReference>
<evidence type="ECO:0000313" key="9">
    <source>
        <dbReference type="Proteomes" id="UP000220251"/>
    </source>
</evidence>
<keyword evidence="3 6" id="KW-0812">Transmembrane</keyword>
<dbReference type="GO" id="GO:0016746">
    <property type="term" value="F:acyltransferase activity"/>
    <property type="evidence" value="ECO:0007669"/>
    <property type="project" value="UniProtKB-KW"/>
</dbReference>
<evidence type="ECO:0000256" key="4">
    <source>
        <dbReference type="ARBA" id="ARBA00022989"/>
    </source>
</evidence>
<feature type="transmembrane region" description="Helical" evidence="6">
    <location>
        <begin position="83"/>
        <end position="105"/>
    </location>
</feature>
<reference evidence="9" key="1">
    <citation type="submission" date="2015-06" db="EMBL/GenBank/DDBJ databases">
        <authorList>
            <person name="Bertelli C."/>
        </authorList>
    </citation>
    <scope>NUCLEOTIDE SEQUENCE [LARGE SCALE GENOMIC DNA]</scope>
    <source>
        <strain evidence="9">CRIB-30</strain>
    </source>
</reference>
<dbReference type="Proteomes" id="UP000220251">
    <property type="component" value="Unassembled WGS sequence"/>
</dbReference>
<dbReference type="InterPro" id="IPR036259">
    <property type="entry name" value="MFS_trans_sf"/>
</dbReference>
<accession>A0A0H5DQR4</accession>
<dbReference type="Gene3D" id="1.20.1250.20">
    <property type="entry name" value="MFS general substrate transporter like domains"/>
    <property type="match status" value="1"/>
</dbReference>
<evidence type="ECO:0000256" key="5">
    <source>
        <dbReference type="ARBA" id="ARBA00023136"/>
    </source>
</evidence>
<dbReference type="Pfam" id="PF01553">
    <property type="entry name" value="Acyltransferase"/>
    <property type="match status" value="1"/>
</dbReference>
<proteinExistence type="inferred from homology"/>
<gene>
    <name evidence="8" type="ORF">ELAC_1559</name>
</gene>
<dbReference type="SUPFAM" id="SSF56801">
    <property type="entry name" value="Acetyl-CoA synthetase-like"/>
    <property type="match status" value="1"/>
</dbReference>
<feature type="domain" description="Major facilitator superfamily (MFS) profile" evidence="7">
    <location>
        <begin position="37"/>
        <end position="447"/>
    </location>
</feature>
<dbReference type="EMBL" id="CWGJ01000025">
    <property type="protein sequence ID" value="CRX38887.1"/>
    <property type="molecule type" value="Genomic_DNA"/>
</dbReference>
<evidence type="ECO:0000256" key="1">
    <source>
        <dbReference type="ARBA" id="ARBA00006432"/>
    </source>
</evidence>
<dbReference type="SUPFAM" id="SSF69593">
    <property type="entry name" value="Glycerol-3-phosphate (1)-acyltransferase"/>
    <property type="match status" value="1"/>
</dbReference>
<keyword evidence="4 6" id="KW-1133">Transmembrane helix</keyword>
<keyword evidence="9" id="KW-1185">Reference proteome</keyword>
<organism evidence="8 9">
    <name type="scientific">Estrella lausannensis</name>
    <dbReference type="NCBI Taxonomy" id="483423"/>
    <lineage>
        <taxon>Bacteria</taxon>
        <taxon>Pseudomonadati</taxon>
        <taxon>Chlamydiota</taxon>
        <taxon>Chlamydiia</taxon>
        <taxon>Parachlamydiales</taxon>
        <taxon>Candidatus Criblamydiaceae</taxon>
        <taxon>Estrella</taxon>
    </lineage>
</organism>
<dbReference type="SUPFAM" id="SSF103473">
    <property type="entry name" value="MFS general substrate transporter"/>
    <property type="match status" value="1"/>
</dbReference>
<feature type="transmembrane region" description="Helical" evidence="6">
    <location>
        <begin position="214"/>
        <end position="234"/>
    </location>
</feature>
<dbReference type="CDD" id="cd06173">
    <property type="entry name" value="MFS_MefA_like"/>
    <property type="match status" value="1"/>
</dbReference>
<keyword evidence="8" id="KW-0808">Transferase</keyword>
<dbReference type="GO" id="GO:0022857">
    <property type="term" value="F:transmembrane transporter activity"/>
    <property type="evidence" value="ECO:0007669"/>
    <property type="project" value="InterPro"/>
</dbReference>
<evidence type="ECO:0000256" key="6">
    <source>
        <dbReference type="SAM" id="Phobius"/>
    </source>
</evidence>
<feature type="transmembrane region" description="Helical" evidence="6">
    <location>
        <begin position="425"/>
        <end position="443"/>
    </location>
</feature>
<evidence type="ECO:0000256" key="2">
    <source>
        <dbReference type="ARBA" id="ARBA00022598"/>
    </source>
</evidence>
<keyword evidence="8" id="KW-0012">Acyltransferase</keyword>
<keyword evidence="5 6" id="KW-0472">Membrane</keyword>
<feature type="transmembrane region" description="Helical" evidence="6">
    <location>
        <begin position="182"/>
        <end position="202"/>
    </location>
</feature>
<dbReference type="PANTHER" id="PTHR24096:SF149">
    <property type="entry name" value="AMP-BINDING DOMAIN-CONTAINING PROTEIN-RELATED"/>
    <property type="match status" value="1"/>
</dbReference>
<feature type="transmembrane region" description="Helical" evidence="6">
    <location>
        <begin position="357"/>
        <end position="380"/>
    </location>
</feature>
<dbReference type="InterPro" id="IPR000873">
    <property type="entry name" value="AMP-dep_synth/lig_dom"/>
</dbReference>
<dbReference type="InterPro" id="IPR011701">
    <property type="entry name" value="MFS"/>
</dbReference>
<dbReference type="PANTHER" id="PTHR24096">
    <property type="entry name" value="LONG-CHAIN-FATTY-ACID--COA LIGASE"/>
    <property type="match status" value="1"/>
</dbReference>
<comment type="similarity">
    <text evidence="1">Belongs to the ATP-dependent AMP-binding enzyme family.</text>
</comment>
<evidence type="ECO:0000256" key="3">
    <source>
        <dbReference type="ARBA" id="ARBA00022692"/>
    </source>
</evidence>
<feature type="transmembrane region" description="Helical" evidence="6">
    <location>
        <begin position="263"/>
        <end position="281"/>
    </location>
</feature>
<name>A0A0H5DQR4_9BACT</name>
<feature type="transmembrane region" description="Helical" evidence="6">
    <location>
        <begin position="392"/>
        <end position="419"/>
    </location>
</feature>
<dbReference type="SMART" id="SM00563">
    <property type="entry name" value="PlsC"/>
    <property type="match status" value="1"/>
</dbReference>
<sequence>MLWWQKKIFLTGSSSGGILNREPLGLMKENKKEIKNPLFGLLFSQFIGAFNDNAWKIMVFTLATRALIQDGMDKETFEYASQIKATLALLVFLIPMLLFSFPAGAIADRVSKRSMIIVMKALEVVLLAAGAFSLFFMPTNLFFAYAVLGLMGMQSALFSPAKYGILPQILPYEKLAKGNGLIEMWTMIAIIAGTGLGPLMLIFDKEGTRPDLSFTGPLALMILSMAGLAASFLVPKVNPVKEEGTGFINTIKDAGNSIYRDRVLLLAVLGTVFFWLNISLLGQNVLVYAKGLVQHLERGELYQGVPPASYGVGIAIGALLGGKISGDRIEYGLIPLGAIGFAAMSLVLGIVQPLMAGTVITLIMLGISSGMVVVPLQSLVQWRAPHDQKGAIIGLVNAFNIFGMIIGSVAASAMAVMGLNLEKTLVISALLVVAATIWSVKLLPEALTRLLFIILTNTFYKIRIVGEENIPKEGAALIVSNHLSATDAFFVMAAIDRPIRFVMSDKHFNKWWFRPFALAMDAIPVPFDEDSSSVQKALRGVNKHLKRGHLVCLFPEGNVSRTGMLQPFREELKEIMNRRSCPIIPIYLDRVWGTIFSPKGGRYIPRRPQNIPHPMTVIIGRPLSDEATTSEVRRVIRKLGSEAWLMRNEDEEPIFQHFIRSVFRAPWKTVLIDEQGEKRSRIITLSAAINLARKLKKQAPGEEIVGIMLPTSFDGIAANLAVTMSGRCAVNVRYGKDMQSILHILEKSKVRTIITSKSLLEAKNIGLPQHIRCVFVENLIDQLSGFKLFTAAVAGLTLPKKILDRMIGSVKAPSPASPLTIIFTSGATALPKGVVLSHFNVSSNVEGVSQVVPSTGLKDRLLHALPLSHALGYMTMWLGLNHSLPFVLVPNPANASFVAKAVRDYKVSMLWTTPSLLKIYLEQVPPEAFGSLKFVLTGGEKLPQKLAEEFHDKFGITPVEGYGCAECSAVISTNTLDIRLPGVYQAGSQKGSVGQPLPGVRVKIVDPATFKEVACGESGLLIAKGPNIMLHYLDNPEMTRESIRDGWYITQDIATQDDHDFITLLDRKERFIKSNEKWIPLSAIEEALHHLAREKWQSFALTLLKDQFIGDKIAIVHTVDEKTVAALLEEANRHELLSPFCLKEENFFQVEKLPHSPAGKIDFSQLGRLVLLKDRA</sequence>
<dbReference type="CDD" id="cd07989">
    <property type="entry name" value="LPLAT_AGPAT-like"/>
    <property type="match status" value="1"/>
</dbReference>
<protein>
    <submittedName>
        <fullName evidence="8">Acyltransferase</fullName>
    </submittedName>
</protein>
<dbReference type="GO" id="GO:0016405">
    <property type="term" value="F:CoA-ligase activity"/>
    <property type="evidence" value="ECO:0007669"/>
    <property type="project" value="TreeGrafter"/>
</dbReference>
<dbReference type="Gene3D" id="3.40.50.12780">
    <property type="entry name" value="N-terminal domain of ligase-like"/>
    <property type="match status" value="1"/>
</dbReference>
<feature type="transmembrane region" description="Helical" evidence="6">
    <location>
        <begin position="117"/>
        <end position="136"/>
    </location>
</feature>
<feature type="transmembrane region" description="Helical" evidence="6">
    <location>
        <begin position="142"/>
        <end position="161"/>
    </location>
</feature>
<dbReference type="PROSITE" id="PS50850">
    <property type="entry name" value="MFS"/>
    <property type="match status" value="1"/>
</dbReference>
<dbReference type="InterPro" id="IPR020846">
    <property type="entry name" value="MFS_dom"/>
</dbReference>
<dbReference type="Pfam" id="PF07690">
    <property type="entry name" value="MFS_1"/>
    <property type="match status" value="1"/>
</dbReference>